<feature type="binding site" evidence="7">
    <location>
        <position position="184"/>
    </location>
    <ligand>
        <name>Zn(2+)</name>
        <dbReference type="ChEBI" id="CHEBI:29105"/>
        <note>catalytic</note>
    </ligand>
</feature>
<evidence type="ECO:0000256" key="4">
    <source>
        <dbReference type="ARBA" id="ARBA00022833"/>
    </source>
</evidence>
<name>L2FHT8_COLFN</name>
<dbReference type="InterPro" id="IPR006330">
    <property type="entry name" value="Ado/ade_deaminase"/>
</dbReference>
<dbReference type="STRING" id="1213859.L2FHT8"/>
<dbReference type="SMR" id="L2FHT8"/>
<comment type="cofactor">
    <cofactor evidence="7">
        <name>Zn(2+)</name>
        <dbReference type="ChEBI" id="CHEBI:29105"/>
    </cofactor>
    <text evidence="7">Binds 1 zinc ion per subunit.</text>
</comment>
<reference evidence="10" key="1">
    <citation type="submission" date="2012-08" db="EMBL/GenBank/DDBJ databases">
        <title>Genome analysis of Colletotrichum orbiculare and Colletotrichum fructicola.</title>
        <authorList>
            <person name="Gan P.H.P."/>
            <person name="Ikeda K."/>
            <person name="Irieda H."/>
            <person name="Narusaka M."/>
            <person name="O'Connell R.J."/>
            <person name="Narusaka Y."/>
            <person name="Takano Y."/>
            <person name="Kubo Y."/>
            <person name="Shirasu K."/>
        </authorList>
    </citation>
    <scope>NUCLEOTIDE SEQUENCE</scope>
    <source>
        <strain evidence="10">Nara gc5</strain>
    </source>
</reference>
<dbReference type="PROSITE" id="PS00485">
    <property type="entry name" value="A_DEAMINASE"/>
    <property type="match status" value="1"/>
</dbReference>
<sequence length="386" mass="43109">MCNDKLHDFLVDLPKCEHHIHIEGSLGPELLFRLAEQNNISLPSDKDPAFASVEALYERYRNFTSLDDFLHYYFIGFSVLLTVTDFEKLGRGVSYETVVEGLVRARRRAEADFGMTIEYIVCFLKHCPVEDGLRMFLEAKDAGHFADGTIAGVGASSSEAPYPPKMFKPIYDAAREAGVRRTAHAGEEGPPAFVVSALDDLDVQRVDHARRSNEDEALMARLAQTRTLLSLCPISNVVLRGVTEIKELPIREFLDKGVRFSINSDDPAYFGGYILENYFAVQEAFKLTMEEWEGIAVGSVEASWCSEERKTQLKKEIELLLDIVVAILDFVRFVVLGFAIIVVVDAVVGVLLSVPQILMIVILDVIVVTSSVSTPWQLQAPQIFRA</sequence>
<feature type="transmembrane region" description="Helical" evidence="8">
    <location>
        <begin position="356"/>
        <end position="376"/>
    </location>
</feature>
<evidence type="ECO:0000256" key="5">
    <source>
        <dbReference type="ARBA" id="ARBA00023080"/>
    </source>
</evidence>
<evidence type="ECO:0000256" key="8">
    <source>
        <dbReference type="SAM" id="Phobius"/>
    </source>
</evidence>
<dbReference type="NCBIfam" id="TIGR01430">
    <property type="entry name" value="aden_deam"/>
    <property type="match status" value="1"/>
</dbReference>
<comment type="catalytic activity">
    <reaction evidence="7">
        <text>adenine + H2O + H(+) = hypoxanthine + NH4(+)</text>
        <dbReference type="Rhea" id="RHEA:23688"/>
        <dbReference type="ChEBI" id="CHEBI:15377"/>
        <dbReference type="ChEBI" id="CHEBI:15378"/>
        <dbReference type="ChEBI" id="CHEBI:16708"/>
        <dbReference type="ChEBI" id="CHEBI:17368"/>
        <dbReference type="ChEBI" id="CHEBI:28938"/>
        <dbReference type="EC" id="3.5.4.2"/>
    </reaction>
</comment>
<keyword evidence="2 7" id="KW-0479">Metal-binding</keyword>
<dbReference type="AlphaFoldDB" id="L2FHT8"/>
<dbReference type="InterPro" id="IPR032466">
    <property type="entry name" value="Metal_Hydrolase"/>
</dbReference>
<dbReference type="GO" id="GO:0005829">
    <property type="term" value="C:cytosol"/>
    <property type="evidence" value="ECO:0007669"/>
    <property type="project" value="TreeGrafter"/>
</dbReference>
<dbReference type="HOGENOM" id="CLU_039228_7_0_1"/>
<protein>
    <recommendedName>
        <fullName evidence="7">Adenine deaminase</fullName>
        <shortName evidence="7">ADE</shortName>
        <ecNumber evidence="7">3.5.4.2</ecNumber>
    </recommendedName>
    <alternativeName>
        <fullName evidence="7">Adenine aminohydrolase</fullName>
        <shortName evidence="7">AAH</shortName>
    </alternativeName>
</protein>
<keyword evidence="4 7" id="KW-0862">Zinc</keyword>
<evidence type="ECO:0000256" key="2">
    <source>
        <dbReference type="ARBA" id="ARBA00022723"/>
    </source>
</evidence>
<keyword evidence="3 7" id="KW-0378">Hydrolase</keyword>
<feature type="domain" description="Adenosine deaminase" evidence="9">
    <location>
        <begin position="14"/>
        <end position="89"/>
    </location>
</feature>
<evidence type="ECO:0000256" key="7">
    <source>
        <dbReference type="HAMAP-Rule" id="MF_03145"/>
    </source>
</evidence>
<keyword evidence="8" id="KW-0812">Transmembrane</keyword>
<dbReference type="GO" id="GO:0009117">
    <property type="term" value="P:nucleotide metabolic process"/>
    <property type="evidence" value="ECO:0007669"/>
    <property type="project" value="UniProtKB-KW"/>
</dbReference>
<feature type="binding site" evidence="7">
    <location>
        <position position="265"/>
    </location>
    <ligand>
        <name>Zn(2+)</name>
        <dbReference type="ChEBI" id="CHEBI:29105"/>
        <note>catalytic</note>
    </ligand>
</feature>
<feature type="transmembrane region" description="Helical" evidence="8">
    <location>
        <begin position="319"/>
        <end position="344"/>
    </location>
</feature>
<keyword evidence="1 7" id="KW-0963">Cytoplasm</keyword>
<organism evidence="10">
    <name type="scientific">Colletotrichum fructicola (strain Nara gc5)</name>
    <name type="common">Anthracnose fungus</name>
    <name type="synonym">Colletotrichum gloeosporioides (strain Nara gc5)</name>
    <dbReference type="NCBI Taxonomy" id="1213859"/>
    <lineage>
        <taxon>Eukaryota</taxon>
        <taxon>Fungi</taxon>
        <taxon>Dikarya</taxon>
        <taxon>Ascomycota</taxon>
        <taxon>Pezizomycotina</taxon>
        <taxon>Sordariomycetes</taxon>
        <taxon>Hypocreomycetidae</taxon>
        <taxon>Glomerellales</taxon>
        <taxon>Glomerellaceae</taxon>
        <taxon>Colletotrichum</taxon>
        <taxon>Colletotrichum gloeosporioides species complex</taxon>
    </lineage>
</organism>
<feature type="domain" description="Adenosine deaminase" evidence="9">
    <location>
        <begin position="91"/>
        <end position="317"/>
    </location>
</feature>
<evidence type="ECO:0000259" key="9">
    <source>
        <dbReference type="Pfam" id="PF00962"/>
    </source>
</evidence>
<evidence type="ECO:0000313" key="10">
    <source>
        <dbReference type="EMBL" id="ELA25626.1"/>
    </source>
</evidence>
<evidence type="ECO:0000256" key="3">
    <source>
        <dbReference type="ARBA" id="ARBA00022801"/>
    </source>
</evidence>
<accession>L2FHT8</accession>
<dbReference type="SUPFAM" id="SSF51556">
    <property type="entry name" value="Metallo-dependent hydrolases"/>
    <property type="match status" value="1"/>
</dbReference>
<dbReference type="InterPro" id="IPR001365">
    <property type="entry name" value="A_deaminase_dom"/>
</dbReference>
<feature type="binding site" evidence="7">
    <location>
        <position position="19"/>
    </location>
    <ligand>
        <name>Zn(2+)</name>
        <dbReference type="ChEBI" id="CHEBI:29105"/>
        <note>catalytic</note>
    </ligand>
</feature>
<evidence type="ECO:0000256" key="1">
    <source>
        <dbReference type="ARBA" id="ARBA00022490"/>
    </source>
</evidence>
<dbReference type="PANTHER" id="PTHR43114">
    <property type="entry name" value="ADENINE DEAMINASE"/>
    <property type="match status" value="1"/>
</dbReference>
<dbReference type="GO" id="GO:0008270">
    <property type="term" value="F:zinc ion binding"/>
    <property type="evidence" value="ECO:0007669"/>
    <property type="project" value="UniProtKB-UniRule"/>
</dbReference>
<dbReference type="Gene3D" id="3.20.20.140">
    <property type="entry name" value="Metal-dependent hydrolases"/>
    <property type="match status" value="1"/>
</dbReference>
<dbReference type="PANTHER" id="PTHR43114:SF6">
    <property type="entry name" value="ADENINE DEAMINASE"/>
    <property type="match status" value="1"/>
</dbReference>
<feature type="site" description="Important for catalytic activity" evidence="7">
    <location>
        <position position="208"/>
    </location>
</feature>
<evidence type="ECO:0000256" key="6">
    <source>
        <dbReference type="ARBA" id="ARBA00023242"/>
    </source>
</evidence>
<comment type="similarity">
    <text evidence="7">Belongs to the metallo-dependent hydrolases superfamily. Adenosine and AMP deaminases family. Adenine deaminase type 2 subfamily.</text>
</comment>
<dbReference type="Pfam" id="PF00962">
    <property type="entry name" value="A_deaminase"/>
    <property type="match status" value="2"/>
</dbReference>
<dbReference type="InterPro" id="IPR028892">
    <property type="entry name" value="ADE"/>
</dbReference>
<dbReference type="GO" id="GO:0005634">
    <property type="term" value="C:nucleus"/>
    <property type="evidence" value="ECO:0007669"/>
    <property type="project" value="UniProtKB-SubCell"/>
</dbReference>
<keyword evidence="6 7" id="KW-0539">Nucleus</keyword>
<dbReference type="InterPro" id="IPR006650">
    <property type="entry name" value="A/AMP_deam_AS"/>
</dbReference>
<gene>
    <name evidence="7" type="primary">AAH1</name>
    <name evidence="10" type="ORF">CGGC5_13215</name>
</gene>
<dbReference type="EMBL" id="KB021130">
    <property type="protein sequence ID" value="ELA25626.1"/>
    <property type="molecule type" value="Genomic_DNA"/>
</dbReference>
<comment type="subcellular location">
    <subcellularLocation>
        <location evidence="7">Cytoplasm</location>
    </subcellularLocation>
    <subcellularLocation>
        <location evidence="7">Nucleus</location>
    </subcellularLocation>
</comment>
<dbReference type="GO" id="GO:0043103">
    <property type="term" value="P:hypoxanthine salvage"/>
    <property type="evidence" value="ECO:0007669"/>
    <property type="project" value="UniProtKB-UniRule"/>
</dbReference>
<feature type="binding site" evidence="7">
    <location>
        <position position="266"/>
    </location>
    <ligand>
        <name>substrate</name>
    </ligand>
</feature>
<dbReference type="EC" id="3.5.4.2" evidence="7"/>
<dbReference type="GO" id="GO:0006146">
    <property type="term" value="P:adenine catabolic process"/>
    <property type="evidence" value="ECO:0007669"/>
    <property type="project" value="UniProtKB-UniRule"/>
</dbReference>
<dbReference type="GO" id="GO:0000034">
    <property type="term" value="F:adenine deaminase activity"/>
    <property type="evidence" value="ECO:0007669"/>
    <property type="project" value="UniProtKB-UniRule"/>
</dbReference>
<dbReference type="HAMAP" id="MF_01962">
    <property type="entry name" value="Adenine_deaminase"/>
    <property type="match status" value="1"/>
</dbReference>
<keyword evidence="8" id="KW-0472">Membrane</keyword>
<dbReference type="GO" id="GO:0009168">
    <property type="term" value="P:purine ribonucleoside monophosphate biosynthetic process"/>
    <property type="evidence" value="ECO:0007669"/>
    <property type="project" value="InterPro"/>
</dbReference>
<keyword evidence="8" id="KW-1133">Transmembrane helix</keyword>
<feature type="binding site" evidence="7">
    <location>
        <position position="21"/>
    </location>
    <ligand>
        <name>Zn(2+)</name>
        <dbReference type="ChEBI" id="CHEBI:29105"/>
        <note>catalytic</note>
    </ligand>
</feature>
<keyword evidence="5 7" id="KW-0546">Nucleotide metabolism</keyword>
<proteinExistence type="inferred from homology"/>
<comment type="function">
    <text evidence="7">Catalyzes the hydrolytic deamination of adenine to hypoxanthine. Plays an important role in the purine salvage pathway and in nitrogen catabolism.</text>
</comment>
<feature type="active site" description="Proton donor" evidence="7">
    <location>
        <position position="187"/>
    </location>
</feature>